<feature type="domain" description="Type I restriction modification DNA specificity" evidence="4">
    <location>
        <begin position="10"/>
        <end position="182"/>
    </location>
</feature>
<reference evidence="6" key="1">
    <citation type="journal article" date="2019" name="Int. J. Syst. Evol. Microbiol.">
        <title>The Global Catalogue of Microorganisms (GCM) 10K type strain sequencing project: providing services to taxonomists for standard genome sequencing and annotation.</title>
        <authorList>
            <consortium name="The Broad Institute Genomics Platform"/>
            <consortium name="The Broad Institute Genome Sequencing Center for Infectious Disease"/>
            <person name="Wu L."/>
            <person name="Ma J."/>
        </authorList>
    </citation>
    <scope>NUCLEOTIDE SEQUENCE [LARGE SCALE GENOMIC DNA]</scope>
    <source>
        <strain evidence="6">CGMCC 4.7132</strain>
    </source>
</reference>
<keyword evidence="5" id="KW-0540">Nuclease</keyword>
<dbReference type="Proteomes" id="UP001596004">
    <property type="component" value="Unassembled WGS sequence"/>
</dbReference>
<comment type="similarity">
    <text evidence="1">Belongs to the type-I restriction system S methylase family.</text>
</comment>
<dbReference type="RefSeq" id="WP_380836324.1">
    <property type="nucleotide sequence ID" value="NZ_JBHSFP010000001.1"/>
</dbReference>
<dbReference type="PANTHER" id="PTHR30408:SF12">
    <property type="entry name" value="TYPE I RESTRICTION ENZYME MJAVIII SPECIFICITY SUBUNIT"/>
    <property type="match status" value="1"/>
</dbReference>
<evidence type="ECO:0000256" key="3">
    <source>
        <dbReference type="ARBA" id="ARBA00023125"/>
    </source>
</evidence>
<dbReference type="SUPFAM" id="SSF116734">
    <property type="entry name" value="DNA methylase specificity domain"/>
    <property type="match status" value="1"/>
</dbReference>
<gene>
    <name evidence="5" type="ORF">ACFO60_02765</name>
</gene>
<name>A0ABV9C988_9ACTN</name>
<dbReference type="InterPro" id="IPR052021">
    <property type="entry name" value="Type-I_RS_S_subunit"/>
</dbReference>
<dbReference type="PANTHER" id="PTHR30408">
    <property type="entry name" value="TYPE-1 RESTRICTION ENZYME ECOKI SPECIFICITY PROTEIN"/>
    <property type="match status" value="1"/>
</dbReference>
<keyword evidence="3" id="KW-0238">DNA-binding</keyword>
<keyword evidence="6" id="KW-1185">Reference proteome</keyword>
<dbReference type="InterPro" id="IPR000055">
    <property type="entry name" value="Restrct_endonuc_typeI_TRD"/>
</dbReference>
<keyword evidence="2" id="KW-0680">Restriction system</keyword>
<comment type="caution">
    <text evidence="5">The sequence shown here is derived from an EMBL/GenBank/DDBJ whole genome shotgun (WGS) entry which is preliminary data.</text>
</comment>
<evidence type="ECO:0000256" key="2">
    <source>
        <dbReference type="ARBA" id="ARBA00022747"/>
    </source>
</evidence>
<protein>
    <submittedName>
        <fullName evidence="5">Restriction endonuclease subunit S</fullName>
    </submittedName>
</protein>
<evidence type="ECO:0000313" key="5">
    <source>
        <dbReference type="EMBL" id="MFC4529674.1"/>
    </source>
</evidence>
<evidence type="ECO:0000256" key="1">
    <source>
        <dbReference type="ARBA" id="ARBA00010923"/>
    </source>
</evidence>
<proteinExistence type="inferred from homology"/>
<evidence type="ECO:0000259" key="4">
    <source>
        <dbReference type="Pfam" id="PF01420"/>
    </source>
</evidence>
<dbReference type="Pfam" id="PF01420">
    <property type="entry name" value="Methylase_S"/>
    <property type="match status" value="1"/>
</dbReference>
<dbReference type="GO" id="GO:0004519">
    <property type="term" value="F:endonuclease activity"/>
    <property type="evidence" value="ECO:0007669"/>
    <property type="project" value="UniProtKB-KW"/>
</dbReference>
<dbReference type="CDD" id="cd16961">
    <property type="entry name" value="RMtype1_S_TRD-CR_like"/>
    <property type="match status" value="1"/>
</dbReference>
<organism evidence="5 6">
    <name type="scientific">Sphaerisporangium dianthi</name>
    <dbReference type="NCBI Taxonomy" id="1436120"/>
    <lineage>
        <taxon>Bacteria</taxon>
        <taxon>Bacillati</taxon>
        <taxon>Actinomycetota</taxon>
        <taxon>Actinomycetes</taxon>
        <taxon>Streptosporangiales</taxon>
        <taxon>Streptosporangiaceae</taxon>
        <taxon>Sphaerisporangium</taxon>
    </lineage>
</organism>
<dbReference type="InterPro" id="IPR044946">
    <property type="entry name" value="Restrct_endonuc_typeI_TRD_sf"/>
</dbReference>
<accession>A0ABV9C988</accession>
<evidence type="ECO:0000313" key="6">
    <source>
        <dbReference type="Proteomes" id="UP001596004"/>
    </source>
</evidence>
<dbReference type="EMBL" id="JBHSFP010000001">
    <property type="protein sequence ID" value="MFC4529674.1"/>
    <property type="molecule type" value="Genomic_DNA"/>
</dbReference>
<dbReference type="Gene3D" id="3.90.220.20">
    <property type="entry name" value="DNA methylase specificity domains"/>
    <property type="match status" value="1"/>
</dbReference>
<keyword evidence="5" id="KW-0255">Endonuclease</keyword>
<sequence length="230" mass="24224">MVTGLVGELPDGWTEIPLADVCVLRAGPSTPPDSGGSVAIVKPRNLADGRITGAVDRMTEQAAARLSAYRLAPGDVICVRTGALGRNALVTDEHEGSVFGSGVIRLRPDDRVDPRYLNHYLSHPAVRGWLARNSSGTAVPSISTRSMGVLPVALAPLDTQRRIGDALGALDDKIAVHERIRQATLELRDTLLPLLMSGVGEPGAVEQAGGVQFEDLMPSRARSADGARPA</sequence>
<keyword evidence="5" id="KW-0378">Hydrolase</keyword>